<accession>A0AC58MMF7</accession>
<dbReference type="RefSeq" id="XP_073930574.1">
    <property type="nucleotide sequence ID" value="XM_074074473.1"/>
</dbReference>
<gene>
    <name evidence="2" type="primary">Sirpa</name>
</gene>
<dbReference type="Proteomes" id="UP001732720">
    <property type="component" value="Chromosome 5"/>
</dbReference>
<evidence type="ECO:0000313" key="1">
    <source>
        <dbReference type="Proteomes" id="UP001732720"/>
    </source>
</evidence>
<reference evidence="2" key="1">
    <citation type="submission" date="2025-08" db="UniProtKB">
        <authorList>
            <consortium name="RefSeq"/>
        </authorList>
    </citation>
    <scope>IDENTIFICATION</scope>
</reference>
<sequence>MEPPGPAPGRLGPLLCLLLASSCAWSEQDRGLQGMRGCCGSSAHLVGAATQEELQVIQPDKSVSVAAGETATLRCTVTSLLPVGTIQWFRGEGPGRELIFRQKGGHFSRVTLLSDGTQRDNMDFSILISNVTPADAGTYYCVKFRKAGGSEDTEFKSGPGTELSVRARPSPPMVSGPGTRAAPGQTVSFTCKSHGFSPRNITLKWFKNGNVLSNFQTNVDPTGESVSYRISSTAQVALDPGDVRSQVICEVAHVTLQGAPLRGTANLSDTIRVPPTLEVTQQPRMTGNQVNLTCQVKKFYPQILQLTWLENGNVSRTETASTLTENKDGTYNQTSWLLVNSSAHRESVVFTCQVEHDGQPAATGNLTLEVAAEQKEQGTDSTPGEKNSWNNSVFIVVGVVCALLVVLLMAVLYLLRIRQKKAKGSTSSTRLHEPEKNAREITQVQSLIQDTNDINDITYADLNLPKEKKSVPRAAEPNNHTEYASIQTGPPPKPEDTLTYADLDMVHLNRVPKQPAPKPEPSFSEYASVQVQRK</sequence>
<protein>
    <submittedName>
        <fullName evidence="2">Tyrosine-protein phosphatase non-receptor type substrate 1 isoform X1</fullName>
    </submittedName>
</protein>
<proteinExistence type="predicted"/>
<name>A0AC58MMF7_CASCN</name>
<evidence type="ECO:0000313" key="2">
    <source>
        <dbReference type="RefSeq" id="XP_073930574.1"/>
    </source>
</evidence>
<organism evidence="1 2">
    <name type="scientific">Castor canadensis</name>
    <name type="common">American beaver</name>
    <dbReference type="NCBI Taxonomy" id="51338"/>
    <lineage>
        <taxon>Eukaryota</taxon>
        <taxon>Metazoa</taxon>
        <taxon>Chordata</taxon>
        <taxon>Craniata</taxon>
        <taxon>Vertebrata</taxon>
        <taxon>Euteleostomi</taxon>
        <taxon>Mammalia</taxon>
        <taxon>Eutheria</taxon>
        <taxon>Euarchontoglires</taxon>
        <taxon>Glires</taxon>
        <taxon>Rodentia</taxon>
        <taxon>Castorimorpha</taxon>
        <taxon>Castoridae</taxon>
        <taxon>Castor</taxon>
    </lineage>
</organism>
<keyword evidence="1" id="KW-1185">Reference proteome</keyword>